<dbReference type="Gene3D" id="1.10.510.10">
    <property type="entry name" value="Transferase(Phosphotransferase) domain 1"/>
    <property type="match status" value="1"/>
</dbReference>
<feature type="compositionally biased region" description="Low complexity" evidence="4">
    <location>
        <begin position="401"/>
        <end position="418"/>
    </location>
</feature>
<dbReference type="AlphaFoldDB" id="A0A9P6PV42"/>
<keyword evidence="3" id="KW-0067">ATP-binding</keyword>
<dbReference type="GO" id="GO:0004672">
    <property type="term" value="F:protein kinase activity"/>
    <property type="evidence" value="ECO:0007669"/>
    <property type="project" value="InterPro"/>
</dbReference>
<dbReference type="Pfam" id="PF12796">
    <property type="entry name" value="Ank_2"/>
    <property type="match status" value="2"/>
</dbReference>
<dbReference type="InterPro" id="IPR000719">
    <property type="entry name" value="Prot_kinase_dom"/>
</dbReference>
<feature type="region of interest" description="Disordered" evidence="4">
    <location>
        <begin position="343"/>
        <end position="502"/>
    </location>
</feature>
<dbReference type="InterPro" id="IPR001245">
    <property type="entry name" value="Ser-Thr/Tyr_kinase_cat_dom"/>
</dbReference>
<protein>
    <recommendedName>
        <fullName evidence="5">Protein kinase domain-containing protein</fullName>
    </recommendedName>
</protein>
<dbReference type="GO" id="GO:0097527">
    <property type="term" value="P:necroptotic signaling pathway"/>
    <property type="evidence" value="ECO:0007669"/>
    <property type="project" value="TreeGrafter"/>
</dbReference>
<evidence type="ECO:0000256" key="2">
    <source>
        <dbReference type="ARBA" id="ARBA00022741"/>
    </source>
</evidence>
<feature type="compositionally biased region" description="Basic and acidic residues" evidence="4">
    <location>
        <begin position="512"/>
        <end position="526"/>
    </location>
</feature>
<keyword evidence="2" id="KW-0547">Nucleotide-binding</keyword>
<feature type="region of interest" description="Disordered" evidence="4">
    <location>
        <begin position="855"/>
        <end position="885"/>
    </location>
</feature>
<feature type="domain" description="Protein kinase" evidence="5">
    <location>
        <begin position="83"/>
        <end position="336"/>
    </location>
</feature>
<accession>A0A9P6PV42</accession>
<evidence type="ECO:0000256" key="3">
    <source>
        <dbReference type="ARBA" id="ARBA00022840"/>
    </source>
</evidence>
<feature type="region of interest" description="Disordered" evidence="4">
    <location>
        <begin position="512"/>
        <end position="531"/>
    </location>
</feature>
<evidence type="ECO:0000259" key="5">
    <source>
        <dbReference type="PROSITE" id="PS50011"/>
    </source>
</evidence>
<evidence type="ECO:0000256" key="4">
    <source>
        <dbReference type="SAM" id="MobiDB-lite"/>
    </source>
</evidence>
<feature type="compositionally biased region" description="Low complexity" evidence="4">
    <location>
        <begin position="681"/>
        <end position="712"/>
    </location>
</feature>
<sequence>MTSDSYTPPSSASASASATNTTSTTAEPAVALTTTLNMNNRNNQHQVDTVAVTNLALSPEDQAWLSEALNSTLLRLIDFNLIRDKRMDVARGGYGTIHVGKWRSSVVAVKVLHVPTDFIQEVKIHKRVGDCENVIKCWGVTWIASARVYGMVLQFAAYGSLRDFLREHFNRLDWHRKIRLAKDVAQGLRFIHEEDVCHHDLHSRNVLIDQNKRALITDFGLSRNQPQDEMRQHSAGPRGVVPYISPERLSSASFNHSSDIYSLGVIMWELTSGHPPFSNNGEAPFMLAFHILGGLRETVIEGTPDEYAALYQRCWDKEPTARPSLDEIINALDRMLLVQRSYSVPSPHGSNGTNKGSVDSGLGNSLPSRQEGTSGNFATATTSFSMPTNTGSPWVGLHNGPSPADNAAAANNNSSDNNPRAEPLVAGTPMSAPVQTSTVPLQPNRLPPSSVPPYHHAKAGSSDGATTTKTHSNHSSNSGSHSHHSLYSGYSNGSNNSSNSYEPHLHMKRMQLEEQHHQQQDYHHGESPTVSAATVAPLKPVRLAASPVIIPPLQPRLKPGNYGAGTSGGISPYPLANGAHANGAGSENNVAAHSPTFIAEEQHEQLENKIEAAGQRLHQTLKADAMRPIWIQPPTIPAKDTNIATGAAHHYPHHHQQASPTLKHQAASPILQQQQLYQQQLMQQQAAQQQPLHQHSPPHHYYQTHHGAANGHSGHHVQSGQTYPLHSMDSSMFFISTSTASPTASPRPMNSHAIGSPSMYPAHIPMPVAPTPTPPMGGILPTVMPVPQVPGKVPPVIPYRPHTGIYPPPAPINGHGAHGPLATPSHMNSPTIHNQPLTISTSALPAAACSTKVLVHPSAGHPSPLSGSSSMRVGLPNSTSNKFIPRDGKATLQTFHRACLEGNVESVQWHLFQGCDPMEPDREMSHRTALHRAVLNESHDVLKLLVETTGARIRIDERDDSRQTPLHILTQYGTDSPGFHQNLVYLLRRNANPNALDSERRTPLMTTMILLDNAQFVETLLDYGADPRIRCMNNNALAEAATRHRYECVKVLLDTELSMSEPESLSRAMDVCYNGRETEDGNKILALLVRCRDTPEGERKRRTLAWMILKGERFGERRIDQSELARKVVMVAENGGGGL</sequence>
<dbReference type="InterPro" id="IPR036770">
    <property type="entry name" value="Ankyrin_rpt-contain_sf"/>
</dbReference>
<dbReference type="PANTHER" id="PTHR44329">
    <property type="entry name" value="SERINE/THREONINE-PROTEIN KINASE TNNI3K-RELATED"/>
    <property type="match status" value="1"/>
</dbReference>
<proteinExistence type="inferred from homology"/>
<reference evidence="6" key="1">
    <citation type="journal article" date="2020" name="Fungal Divers.">
        <title>Resolving the Mortierellaceae phylogeny through synthesis of multi-gene phylogenetics and phylogenomics.</title>
        <authorList>
            <person name="Vandepol N."/>
            <person name="Liber J."/>
            <person name="Desiro A."/>
            <person name="Na H."/>
            <person name="Kennedy M."/>
            <person name="Barry K."/>
            <person name="Grigoriev I.V."/>
            <person name="Miller A.N."/>
            <person name="O'Donnell K."/>
            <person name="Stajich J.E."/>
            <person name="Bonito G."/>
        </authorList>
    </citation>
    <scope>NUCLEOTIDE SEQUENCE</scope>
    <source>
        <strain evidence="6">BC1065</strain>
    </source>
</reference>
<feature type="compositionally biased region" description="Polar residues" evidence="4">
    <location>
        <begin position="825"/>
        <end position="836"/>
    </location>
</feature>
<comment type="similarity">
    <text evidence="1">Belongs to the protein kinase superfamily. TKL Ser/Thr protein kinase family.</text>
</comment>
<feature type="region of interest" description="Disordered" evidence="4">
    <location>
        <begin position="681"/>
        <end position="722"/>
    </location>
</feature>
<dbReference type="GO" id="GO:0005524">
    <property type="term" value="F:ATP binding"/>
    <property type="evidence" value="ECO:0007669"/>
    <property type="project" value="UniProtKB-KW"/>
</dbReference>
<dbReference type="SUPFAM" id="SSF48403">
    <property type="entry name" value="Ankyrin repeat"/>
    <property type="match status" value="1"/>
</dbReference>
<evidence type="ECO:0000313" key="7">
    <source>
        <dbReference type="Proteomes" id="UP000807716"/>
    </source>
</evidence>
<evidence type="ECO:0000256" key="1">
    <source>
        <dbReference type="ARBA" id="ARBA00005843"/>
    </source>
</evidence>
<feature type="region of interest" description="Disordered" evidence="4">
    <location>
        <begin position="813"/>
        <end position="836"/>
    </location>
</feature>
<organism evidence="6 7">
    <name type="scientific">Actinomortierella ambigua</name>
    <dbReference type="NCBI Taxonomy" id="1343610"/>
    <lineage>
        <taxon>Eukaryota</taxon>
        <taxon>Fungi</taxon>
        <taxon>Fungi incertae sedis</taxon>
        <taxon>Mucoromycota</taxon>
        <taxon>Mortierellomycotina</taxon>
        <taxon>Mortierellomycetes</taxon>
        <taxon>Mortierellales</taxon>
        <taxon>Mortierellaceae</taxon>
        <taxon>Actinomortierella</taxon>
    </lineage>
</organism>
<feature type="compositionally biased region" description="Polar residues" evidence="4">
    <location>
        <begin position="865"/>
        <end position="882"/>
    </location>
</feature>
<dbReference type="SMART" id="SM00248">
    <property type="entry name" value="ANK"/>
    <property type="match status" value="4"/>
</dbReference>
<dbReference type="InterPro" id="IPR051681">
    <property type="entry name" value="Ser/Thr_Kinases-Pseudokinases"/>
</dbReference>
<dbReference type="SUPFAM" id="SSF56112">
    <property type="entry name" value="Protein kinase-like (PK-like)"/>
    <property type="match status" value="1"/>
</dbReference>
<dbReference type="PROSITE" id="PS50011">
    <property type="entry name" value="PROTEIN_KINASE_DOM"/>
    <property type="match status" value="1"/>
</dbReference>
<dbReference type="PANTHER" id="PTHR44329:SF298">
    <property type="entry name" value="MIXED LINEAGE KINASE DOMAIN-LIKE PROTEIN"/>
    <property type="match status" value="1"/>
</dbReference>
<name>A0A9P6PV42_9FUNG</name>
<evidence type="ECO:0000313" key="6">
    <source>
        <dbReference type="EMBL" id="KAG0253360.1"/>
    </source>
</evidence>
<feature type="region of interest" description="Disordered" evidence="4">
    <location>
        <begin position="1"/>
        <end position="26"/>
    </location>
</feature>
<dbReference type="EMBL" id="JAAAJB010000588">
    <property type="protein sequence ID" value="KAG0253360.1"/>
    <property type="molecule type" value="Genomic_DNA"/>
</dbReference>
<dbReference type="Gene3D" id="1.25.40.20">
    <property type="entry name" value="Ankyrin repeat-containing domain"/>
    <property type="match status" value="1"/>
</dbReference>
<comment type="caution">
    <text evidence="6">The sequence shown here is derived from an EMBL/GenBank/DDBJ whole genome shotgun (WGS) entry which is preliminary data.</text>
</comment>
<dbReference type="InterPro" id="IPR002110">
    <property type="entry name" value="Ankyrin_rpt"/>
</dbReference>
<gene>
    <name evidence="6" type="ORF">DFQ27_007449</name>
</gene>
<dbReference type="Proteomes" id="UP000807716">
    <property type="component" value="Unassembled WGS sequence"/>
</dbReference>
<dbReference type="PRINTS" id="PR00109">
    <property type="entry name" value="TYRKINASE"/>
</dbReference>
<feature type="compositionally biased region" description="Polar residues" evidence="4">
    <location>
        <begin position="343"/>
        <end position="392"/>
    </location>
</feature>
<dbReference type="InterPro" id="IPR011009">
    <property type="entry name" value="Kinase-like_dom_sf"/>
</dbReference>
<keyword evidence="7" id="KW-1185">Reference proteome</keyword>
<dbReference type="OrthoDB" id="6718656at2759"/>
<dbReference type="Pfam" id="PF07714">
    <property type="entry name" value="PK_Tyr_Ser-Thr"/>
    <property type="match status" value="1"/>
</dbReference>
<feature type="compositionally biased region" description="Low complexity" evidence="4">
    <location>
        <begin position="473"/>
        <end position="501"/>
    </location>
</feature>